<proteinExistence type="predicted"/>
<dbReference type="Pfam" id="PF13460">
    <property type="entry name" value="NAD_binding_10"/>
    <property type="match status" value="1"/>
</dbReference>
<evidence type="ECO:0000313" key="3">
    <source>
        <dbReference type="Proteomes" id="UP001596512"/>
    </source>
</evidence>
<organism evidence="2 3">
    <name type="scientific">Actinokineospora soli</name>
    <dbReference type="NCBI Taxonomy" id="1048753"/>
    <lineage>
        <taxon>Bacteria</taxon>
        <taxon>Bacillati</taxon>
        <taxon>Actinomycetota</taxon>
        <taxon>Actinomycetes</taxon>
        <taxon>Pseudonocardiales</taxon>
        <taxon>Pseudonocardiaceae</taxon>
        <taxon>Actinokineospora</taxon>
    </lineage>
</organism>
<dbReference type="PANTHER" id="PTHR43162:SF1">
    <property type="entry name" value="PRESTALK A DIFFERENTIATION PROTEIN A"/>
    <property type="match status" value="1"/>
</dbReference>
<dbReference type="Gene3D" id="3.90.25.10">
    <property type="entry name" value="UDP-galactose 4-epimerase, domain 1"/>
    <property type="match status" value="1"/>
</dbReference>
<dbReference type="InterPro" id="IPR036291">
    <property type="entry name" value="NAD(P)-bd_dom_sf"/>
</dbReference>
<evidence type="ECO:0000259" key="1">
    <source>
        <dbReference type="Pfam" id="PF13460"/>
    </source>
</evidence>
<reference evidence="3" key="1">
    <citation type="journal article" date="2019" name="Int. J. Syst. Evol. Microbiol.">
        <title>The Global Catalogue of Microorganisms (GCM) 10K type strain sequencing project: providing services to taxonomists for standard genome sequencing and annotation.</title>
        <authorList>
            <consortium name="The Broad Institute Genomics Platform"/>
            <consortium name="The Broad Institute Genome Sequencing Center for Infectious Disease"/>
            <person name="Wu L."/>
            <person name="Ma J."/>
        </authorList>
    </citation>
    <scope>NUCLEOTIDE SEQUENCE [LARGE SCALE GENOMIC DNA]</scope>
    <source>
        <strain evidence="3">JCM 17695</strain>
    </source>
</reference>
<evidence type="ECO:0000313" key="2">
    <source>
        <dbReference type="EMBL" id="MFC7617668.1"/>
    </source>
</evidence>
<dbReference type="PANTHER" id="PTHR43162">
    <property type="match status" value="1"/>
</dbReference>
<sequence length="273" mass="28458">MIVVTGATGNVGKPLVAALVDAGQQVTAVARGDVPEQPGVRAVRADLADAGAMRAALTGADALFLLTSGDFLGRGGDLGPVLDAAKAARVRRVVLLSSQGVGTQRHPAHLEDAVTGSGLEWVVLRPGNFASNTLAWAEHVRAHRRVEAPFGDVALPVIDPVDIAEVAAAALTGDGHAGSTYVLTGPTPISPRGQADTIAEALGEAVGFRELTREEARERMVRFMPPPVVESTLDILGAPKPDEQRVSPDVERVLGKAPRPYADWVKRSLAAFA</sequence>
<protein>
    <submittedName>
        <fullName evidence="2">NAD(P)H-binding protein</fullName>
    </submittedName>
</protein>
<dbReference type="InterPro" id="IPR051604">
    <property type="entry name" value="Ergot_Alk_Oxidoreductase"/>
</dbReference>
<name>A0ABW2TXW0_9PSEU</name>
<comment type="caution">
    <text evidence="2">The sequence shown here is derived from an EMBL/GenBank/DDBJ whole genome shotgun (WGS) entry which is preliminary data.</text>
</comment>
<gene>
    <name evidence="2" type="ORF">ACFQV2_33945</name>
</gene>
<dbReference type="EMBL" id="JBHTEY010000004">
    <property type="protein sequence ID" value="MFC7617668.1"/>
    <property type="molecule type" value="Genomic_DNA"/>
</dbReference>
<accession>A0ABW2TXW0</accession>
<dbReference type="SUPFAM" id="SSF51735">
    <property type="entry name" value="NAD(P)-binding Rossmann-fold domains"/>
    <property type="match status" value="1"/>
</dbReference>
<dbReference type="InterPro" id="IPR016040">
    <property type="entry name" value="NAD(P)-bd_dom"/>
</dbReference>
<dbReference type="Proteomes" id="UP001596512">
    <property type="component" value="Unassembled WGS sequence"/>
</dbReference>
<dbReference type="Gene3D" id="3.40.50.720">
    <property type="entry name" value="NAD(P)-binding Rossmann-like Domain"/>
    <property type="match status" value="1"/>
</dbReference>
<keyword evidence="3" id="KW-1185">Reference proteome</keyword>
<feature type="domain" description="NAD(P)-binding" evidence="1">
    <location>
        <begin position="6"/>
        <end position="172"/>
    </location>
</feature>